<dbReference type="EMBL" id="CP022384">
    <property type="protein sequence ID" value="ATA81278.1"/>
    <property type="molecule type" value="Genomic_DNA"/>
</dbReference>
<sequence>MAGILDFLGGENLQQIVNGLSEKTGVSTDKVGTVLYSLKQMLGQGENTGAELLSKLTGDGQSSTLQAISEKTGVSLDNVSQIFQNLTPMISNFFGGKGGNIGDMLTSFLDKNKDGNVMDDIMGGIGNLFGGK</sequence>
<dbReference type="KEGG" id="clk:CGC53_02390"/>
<dbReference type="AlphaFoldDB" id="A0A250FB54"/>
<name>A0A250FB54_9FLAO</name>
<dbReference type="Pfam" id="PF06078">
    <property type="entry name" value="DUF937"/>
    <property type="match status" value="1"/>
</dbReference>
<dbReference type="RefSeq" id="WP_095913168.1">
    <property type="nucleotide sequence ID" value="NZ_CAUUPF010000010.1"/>
</dbReference>
<dbReference type="Proteomes" id="UP000217276">
    <property type="component" value="Chromosome"/>
</dbReference>
<dbReference type="SUPFAM" id="SSF48029">
    <property type="entry name" value="FliG"/>
    <property type="match status" value="1"/>
</dbReference>
<protein>
    <submittedName>
        <fullName evidence="1">DUF937 domain-containing protein</fullName>
    </submittedName>
</protein>
<dbReference type="InterPro" id="IPR009282">
    <property type="entry name" value="DUF937"/>
</dbReference>
<keyword evidence="2" id="KW-1185">Reference proteome</keyword>
<proteinExistence type="predicted"/>
<dbReference type="InterPro" id="IPR011002">
    <property type="entry name" value="FliG_a-hlx"/>
</dbReference>
<gene>
    <name evidence="1" type="ORF">CGC53_02390</name>
</gene>
<organism evidence="1 2">
    <name type="scientific">Capnocytophaga leadbetteri</name>
    <dbReference type="NCBI Taxonomy" id="327575"/>
    <lineage>
        <taxon>Bacteria</taxon>
        <taxon>Pseudomonadati</taxon>
        <taxon>Bacteroidota</taxon>
        <taxon>Flavobacteriia</taxon>
        <taxon>Flavobacteriales</taxon>
        <taxon>Flavobacteriaceae</taxon>
        <taxon>Capnocytophaga</taxon>
    </lineage>
</organism>
<evidence type="ECO:0000313" key="2">
    <source>
        <dbReference type="Proteomes" id="UP000217276"/>
    </source>
</evidence>
<reference evidence="2" key="1">
    <citation type="submission" date="2017-06" db="EMBL/GenBank/DDBJ databases">
        <title>Capnocytophaga spp. assemblies.</title>
        <authorList>
            <person name="Gulvik C.A."/>
        </authorList>
    </citation>
    <scope>NUCLEOTIDE SEQUENCE [LARGE SCALE GENOMIC DNA]</scope>
    <source>
        <strain evidence="2">H6253</strain>
    </source>
</reference>
<accession>A0A250FB54</accession>
<evidence type="ECO:0000313" key="1">
    <source>
        <dbReference type="EMBL" id="ATA81278.1"/>
    </source>
</evidence>